<comment type="caution">
    <text evidence="4">The sequence shown here is derived from an EMBL/GenBank/DDBJ whole genome shotgun (WGS) entry which is preliminary data.</text>
</comment>
<dbReference type="AlphaFoldDB" id="A0A8H6KRE8"/>
<reference evidence="4" key="1">
    <citation type="journal article" date="2020" name="Phytopathology">
        <title>Genome Sequence Resources of Colletotrichum truncatum, C. plurivorum, C. musicola, and C. sojae: Four Species Pathogenic to Soybean (Glycine max).</title>
        <authorList>
            <person name="Rogerio F."/>
            <person name="Boufleur T.R."/>
            <person name="Ciampi-Guillardi M."/>
            <person name="Sukno S.A."/>
            <person name="Thon M.R."/>
            <person name="Massola Junior N.S."/>
            <person name="Baroncelli R."/>
        </authorList>
    </citation>
    <scope>NUCLEOTIDE SEQUENCE</scope>
    <source>
        <strain evidence="4">LFN00145</strain>
    </source>
</reference>
<feature type="domain" description="DUF6594" evidence="3">
    <location>
        <begin position="61"/>
        <end position="266"/>
    </location>
</feature>
<evidence type="ECO:0000256" key="2">
    <source>
        <dbReference type="SAM" id="Phobius"/>
    </source>
</evidence>
<dbReference type="PANTHER" id="PTHR34502">
    <property type="entry name" value="DUF6594 DOMAIN-CONTAINING PROTEIN-RELATED"/>
    <property type="match status" value="1"/>
</dbReference>
<feature type="region of interest" description="Disordered" evidence="1">
    <location>
        <begin position="109"/>
        <end position="135"/>
    </location>
</feature>
<keyword evidence="2" id="KW-0472">Membrane</keyword>
<protein>
    <recommendedName>
        <fullName evidence="3">DUF6594 domain-containing protein</fullName>
    </recommendedName>
</protein>
<keyword evidence="5" id="KW-1185">Reference proteome</keyword>
<dbReference type="PANTHER" id="PTHR34502:SF3">
    <property type="entry name" value="DUF6594 DOMAIN-CONTAINING PROTEIN"/>
    <property type="match status" value="1"/>
</dbReference>
<evidence type="ECO:0000313" key="5">
    <source>
        <dbReference type="Proteomes" id="UP000654918"/>
    </source>
</evidence>
<feature type="region of interest" description="Disordered" evidence="1">
    <location>
        <begin position="1"/>
        <end position="20"/>
    </location>
</feature>
<organism evidence="4 5">
    <name type="scientific">Colletotrichum plurivorum</name>
    <dbReference type="NCBI Taxonomy" id="2175906"/>
    <lineage>
        <taxon>Eukaryota</taxon>
        <taxon>Fungi</taxon>
        <taxon>Dikarya</taxon>
        <taxon>Ascomycota</taxon>
        <taxon>Pezizomycotina</taxon>
        <taxon>Sordariomycetes</taxon>
        <taxon>Hypocreomycetidae</taxon>
        <taxon>Glomerellales</taxon>
        <taxon>Glomerellaceae</taxon>
        <taxon>Colletotrichum</taxon>
        <taxon>Colletotrichum orchidearum species complex</taxon>
    </lineage>
</organism>
<dbReference type="Proteomes" id="UP000654918">
    <property type="component" value="Unassembled WGS sequence"/>
</dbReference>
<feature type="transmembrane region" description="Helical" evidence="2">
    <location>
        <begin position="244"/>
        <end position="268"/>
    </location>
</feature>
<dbReference type="InterPro" id="IPR046529">
    <property type="entry name" value="DUF6594"/>
</dbReference>
<keyword evidence="2" id="KW-0812">Transmembrane</keyword>
<gene>
    <name evidence="4" type="ORF">CPLU01_03839</name>
</gene>
<name>A0A8H6KRE8_9PEZI</name>
<accession>A0A8H6KRE8</accession>
<dbReference type="EMBL" id="WIGO01000034">
    <property type="protein sequence ID" value="KAF6836140.1"/>
    <property type="molecule type" value="Genomic_DNA"/>
</dbReference>
<evidence type="ECO:0000256" key="1">
    <source>
        <dbReference type="SAM" id="MobiDB-lite"/>
    </source>
</evidence>
<proteinExistence type="predicted"/>
<evidence type="ECO:0000313" key="4">
    <source>
        <dbReference type="EMBL" id="KAF6836140.1"/>
    </source>
</evidence>
<keyword evidence="2" id="KW-1133">Transmembrane helix</keyword>
<sequence>MAALPLTNIEADRAGGSQPMAENATRLSQRLRTGLQNHGLGLWSSQTPALGPALDKYPAGWPRLAAEQEASENTTNHRKFGYLLQRCILDDQSRLAGLESRLYSEDHQLPIDNATADTQVSSSSARDRPPRADASSTLKEIRELLPSYHQLLFNQRAFKLLHEVKKGEYDNMYKRIRQENWLNDEDMTYLNHPDDFVNTGPDPMWLAFESFLYKLPRPILSLFDDREANGGSNAYFLPAEVFRFIYRTIAIWLSALILLVPVIVFISAKRISWYHQTKET</sequence>
<evidence type="ECO:0000259" key="3">
    <source>
        <dbReference type="Pfam" id="PF20237"/>
    </source>
</evidence>
<dbReference type="Pfam" id="PF20237">
    <property type="entry name" value="DUF6594"/>
    <property type="match status" value="1"/>
</dbReference>